<dbReference type="Gene3D" id="3.40.50.300">
    <property type="entry name" value="P-loop containing nucleotide triphosphate hydrolases"/>
    <property type="match status" value="3"/>
</dbReference>
<reference evidence="18" key="4">
    <citation type="submission" date="2023-01" db="EMBL/GenBank/DDBJ databases">
        <title>Draft genome sequence of Aliivibrio sifiae strain NBRC 105001.</title>
        <authorList>
            <person name="Sun Q."/>
            <person name="Mori K."/>
        </authorList>
    </citation>
    <scope>NUCLEOTIDE SEQUENCE</scope>
    <source>
        <strain evidence="18">NBRC 105001</strain>
    </source>
</reference>
<keyword evidence="5" id="KW-0547">Nucleotide-binding</keyword>
<dbReference type="GO" id="GO:0003677">
    <property type="term" value="F:DNA binding"/>
    <property type="evidence" value="ECO:0007669"/>
    <property type="project" value="UniProtKB-KW"/>
</dbReference>
<dbReference type="Gene3D" id="1.10.8.280">
    <property type="entry name" value="ABC transporter ATPase domain-like"/>
    <property type="match status" value="1"/>
</dbReference>
<keyword evidence="12" id="KW-0238">DNA-binding</keyword>
<protein>
    <recommendedName>
        <fullName evidence="15">UvrABC system protein A</fullName>
    </recommendedName>
    <alternativeName>
        <fullName evidence="16">Excinuclease ABC subunit A</fullName>
    </alternativeName>
</protein>
<evidence type="ECO:0000256" key="13">
    <source>
        <dbReference type="ARBA" id="ARBA00023204"/>
    </source>
</evidence>
<accession>A0A2S7X7G4</accession>
<dbReference type="PROSITE" id="PS50893">
    <property type="entry name" value="ABC_TRANSPORTER_2"/>
    <property type="match status" value="1"/>
</dbReference>
<dbReference type="InterPro" id="IPR027417">
    <property type="entry name" value="P-loop_NTPase"/>
</dbReference>
<dbReference type="GO" id="GO:0005524">
    <property type="term" value="F:ATP binding"/>
    <property type="evidence" value="ECO:0007669"/>
    <property type="project" value="UniProtKB-KW"/>
</dbReference>
<dbReference type="GO" id="GO:0005737">
    <property type="term" value="C:cytoplasm"/>
    <property type="evidence" value="ECO:0007669"/>
    <property type="project" value="UniProtKB-SubCell"/>
</dbReference>
<keyword evidence="4" id="KW-0677">Repeat</keyword>
<keyword evidence="6" id="KW-0227">DNA damage</keyword>
<dbReference type="InterPro" id="IPR003439">
    <property type="entry name" value="ABC_transporter-like_ATP-bd"/>
</dbReference>
<dbReference type="PROSITE" id="PS00211">
    <property type="entry name" value="ABC_TRANSPORTER_1"/>
    <property type="match status" value="1"/>
</dbReference>
<evidence type="ECO:0000313" key="18">
    <source>
        <dbReference type="EMBL" id="GLR73651.1"/>
    </source>
</evidence>
<dbReference type="Pfam" id="PF00005">
    <property type="entry name" value="ABC_tran"/>
    <property type="match status" value="1"/>
</dbReference>
<evidence type="ECO:0000313" key="19">
    <source>
        <dbReference type="EMBL" id="PQJ87207.1"/>
    </source>
</evidence>
<comment type="subcellular location">
    <subcellularLocation>
        <location evidence="1">Cytoplasm</location>
    </subcellularLocation>
</comment>
<dbReference type="GO" id="GO:0008270">
    <property type="term" value="F:zinc ion binding"/>
    <property type="evidence" value="ECO:0007669"/>
    <property type="project" value="UniProtKB-KW"/>
</dbReference>
<evidence type="ECO:0000256" key="7">
    <source>
        <dbReference type="ARBA" id="ARBA00022769"/>
    </source>
</evidence>
<evidence type="ECO:0000256" key="12">
    <source>
        <dbReference type="ARBA" id="ARBA00023125"/>
    </source>
</evidence>
<keyword evidence="10" id="KW-0067">ATP-binding</keyword>
<dbReference type="Pfam" id="PF17755">
    <property type="entry name" value="UvrA_DNA-bind"/>
    <property type="match status" value="1"/>
</dbReference>
<proteinExistence type="inferred from homology"/>
<dbReference type="InterPro" id="IPR017871">
    <property type="entry name" value="ABC_transporter-like_CS"/>
</dbReference>
<keyword evidence="2" id="KW-0963">Cytoplasm</keyword>
<dbReference type="EMBL" id="BSOU01000002">
    <property type="protein sequence ID" value="GLR73651.1"/>
    <property type="molecule type" value="Genomic_DNA"/>
</dbReference>
<keyword evidence="13" id="KW-0234">DNA repair</keyword>
<evidence type="ECO:0000256" key="1">
    <source>
        <dbReference type="ARBA" id="ARBA00004496"/>
    </source>
</evidence>
<dbReference type="GO" id="GO:0016887">
    <property type="term" value="F:ATP hydrolysis activity"/>
    <property type="evidence" value="ECO:0007669"/>
    <property type="project" value="InterPro"/>
</dbReference>
<evidence type="ECO:0000313" key="20">
    <source>
        <dbReference type="Proteomes" id="UP000239273"/>
    </source>
</evidence>
<dbReference type="SUPFAM" id="SSF52540">
    <property type="entry name" value="P-loop containing nucleoside triphosphate hydrolases"/>
    <property type="match status" value="2"/>
</dbReference>
<evidence type="ECO:0000256" key="5">
    <source>
        <dbReference type="ARBA" id="ARBA00022741"/>
    </source>
</evidence>
<evidence type="ECO:0000256" key="4">
    <source>
        <dbReference type="ARBA" id="ARBA00022737"/>
    </source>
</evidence>
<reference evidence="19 20" key="2">
    <citation type="submission" date="2016-12" db="EMBL/GenBank/DDBJ databases">
        <title>Diversity of luminous bacteria.</title>
        <authorList>
            <person name="Yoshizawa S."/>
            <person name="Kogure K."/>
        </authorList>
    </citation>
    <scope>NUCLEOTIDE SEQUENCE [LARGE SCALE GENOMIC DNA]</scope>
    <source>
        <strain evidence="19 20">NBRC 105001</strain>
    </source>
</reference>
<evidence type="ECO:0000256" key="10">
    <source>
        <dbReference type="ARBA" id="ARBA00022840"/>
    </source>
</evidence>
<dbReference type="AlphaFoldDB" id="A0A2S7X7G4"/>
<dbReference type="GO" id="GO:0004518">
    <property type="term" value="F:nuclease activity"/>
    <property type="evidence" value="ECO:0007669"/>
    <property type="project" value="UniProtKB-KW"/>
</dbReference>
<dbReference type="OrthoDB" id="5464421at2"/>
<dbReference type="PANTHER" id="PTHR43152">
    <property type="entry name" value="UVRABC SYSTEM PROTEIN A"/>
    <property type="match status" value="1"/>
</dbReference>
<keyword evidence="21" id="KW-1185">Reference proteome</keyword>
<reference evidence="18" key="1">
    <citation type="journal article" date="2014" name="Int. J. Syst. Evol. Microbiol.">
        <title>Complete genome of a new Firmicutes species belonging to the dominant human colonic microbiota ('Ruminococcus bicirculans') reveals two chromosomes and a selective capacity to utilize plant glucans.</title>
        <authorList>
            <consortium name="NISC Comparative Sequencing Program"/>
            <person name="Wegmann U."/>
            <person name="Louis P."/>
            <person name="Goesmann A."/>
            <person name="Henrissat B."/>
            <person name="Duncan S.H."/>
            <person name="Flint H.J."/>
        </authorList>
    </citation>
    <scope>NUCLEOTIDE SEQUENCE</scope>
    <source>
        <strain evidence="18">NBRC 105001</strain>
    </source>
</reference>
<keyword evidence="8" id="KW-0863">Zinc-finger</keyword>
<comment type="caution">
    <text evidence="19">The sequence shown here is derived from an EMBL/GenBank/DDBJ whole genome shotgun (WGS) entry which is preliminary data.</text>
</comment>
<gene>
    <name evidence="19" type="ORF">BTO23_13855</name>
    <name evidence="18" type="ORF">GCM10007855_05250</name>
</gene>
<dbReference type="RefSeq" id="WP_105063818.1">
    <property type="nucleotide sequence ID" value="NZ_BSOU01000002.1"/>
</dbReference>
<dbReference type="EMBL" id="MSCP01000002">
    <property type="protein sequence ID" value="PQJ87207.1"/>
    <property type="molecule type" value="Genomic_DNA"/>
</dbReference>
<reference evidence="21" key="3">
    <citation type="journal article" date="2019" name="Int. J. Syst. Evol. Microbiol.">
        <title>The Global Catalogue of Microorganisms (GCM) 10K type strain sequencing project: providing services to taxonomists for standard genome sequencing and annotation.</title>
        <authorList>
            <consortium name="The Broad Institute Genomics Platform"/>
            <consortium name="The Broad Institute Genome Sequencing Center for Infectious Disease"/>
            <person name="Wu L."/>
            <person name="Ma J."/>
        </authorList>
    </citation>
    <scope>NUCLEOTIDE SEQUENCE [LARGE SCALE GENOMIC DNA]</scope>
    <source>
        <strain evidence="21">NBRC 105001</strain>
    </source>
</reference>
<keyword evidence="3" id="KW-0479">Metal-binding</keyword>
<evidence type="ECO:0000259" key="17">
    <source>
        <dbReference type="PROSITE" id="PS50893"/>
    </source>
</evidence>
<dbReference type="InterPro" id="IPR041552">
    <property type="entry name" value="UvrA_DNA-bd"/>
</dbReference>
<evidence type="ECO:0000256" key="2">
    <source>
        <dbReference type="ARBA" id="ARBA00022490"/>
    </source>
</evidence>
<evidence type="ECO:0000256" key="6">
    <source>
        <dbReference type="ARBA" id="ARBA00022763"/>
    </source>
</evidence>
<evidence type="ECO:0000256" key="11">
    <source>
        <dbReference type="ARBA" id="ARBA00022881"/>
    </source>
</evidence>
<comment type="similarity">
    <text evidence="14">Belongs to the ABC transporter superfamily. UvrA family.</text>
</comment>
<dbReference type="GO" id="GO:0006281">
    <property type="term" value="P:DNA repair"/>
    <property type="evidence" value="ECO:0007669"/>
    <property type="project" value="UniProtKB-KW"/>
</dbReference>
<organism evidence="19 20">
    <name type="scientific">Aliivibrio sifiae</name>
    <dbReference type="NCBI Taxonomy" id="566293"/>
    <lineage>
        <taxon>Bacteria</taxon>
        <taxon>Pseudomonadati</taxon>
        <taxon>Pseudomonadota</taxon>
        <taxon>Gammaproteobacteria</taxon>
        <taxon>Vibrionales</taxon>
        <taxon>Vibrionaceae</taxon>
        <taxon>Aliivibrio</taxon>
    </lineage>
</organism>
<sequence length="731" mass="81897">MSGNIELFGIKTNNLKNISFKLAKGEITSLIGISGGGKSSLAYNTLYELCKNEFKSIESGYYESPSFVLDSYKNIVPSVALKQKNTNVNPRSSLYTYLNIPSLLMPLIADENFDHNYSLLKINKPENQCSLCSGRKLTYYIDTSLVIDENKTVNENPFEPWLKSGNNKKYNLLIAYCDINGISTSIPFKELLSSHKEKLLYGVSEQQLPITFTHQGKRRSRKLSYVGILNELNQLLKSNKKSEHDLATKFSKQQNCEYCFGSGINIEKYKNLRVHGLPFIDILTKDIGKILELIKSKETTNIPLITLLEQLCRSDLSYLSLNRTIPSLSGGELQKVNFSKLCSSEITGILIVIDELSSQVHISDHKMLFDRIKIIQEKGNTVLLVEHNDYFISRSDNVMTIGPCAGRTGGYIVENENENEDEDECYIDLGRVEKSMEFLKIEGISINNIKNMTLKLPINCMSTIVGKSGSGKSSLAKYINENYNNVSYISQDLIKGNVRSTVASLTGLNKKITSKFSQKYNLDSTYFSLSDSSPIACDQCAGKGVIKINRSFDSDIEIICPECDGSLFSPEAENYDFNGHSIRSIYAMTLSELSKIEISSIDKTCSDAINLGLGHLSLNRKTKTLSGGELKRIKLLINLPQRNTKNKILIVDEPASGLDNKTASNVIKFIKNYANEYYSIVLIEHKKVAFLESDYVIEIGPGSGVYGGRVVFEGSPLFYYKDRYLKYIDSI</sequence>
<evidence type="ECO:0000256" key="9">
    <source>
        <dbReference type="ARBA" id="ARBA00022833"/>
    </source>
</evidence>
<name>A0A2S7X7G4_9GAMM</name>
<evidence type="ECO:0000256" key="3">
    <source>
        <dbReference type="ARBA" id="ARBA00022723"/>
    </source>
</evidence>
<evidence type="ECO:0000256" key="8">
    <source>
        <dbReference type="ARBA" id="ARBA00022771"/>
    </source>
</evidence>
<evidence type="ECO:0000256" key="15">
    <source>
        <dbReference type="ARBA" id="ARBA00039316"/>
    </source>
</evidence>
<dbReference type="Proteomes" id="UP000239273">
    <property type="component" value="Unassembled WGS sequence"/>
</dbReference>
<keyword evidence="7" id="KW-0228">DNA excision</keyword>
<evidence type="ECO:0000313" key="21">
    <source>
        <dbReference type="Proteomes" id="UP001156660"/>
    </source>
</evidence>
<evidence type="ECO:0000256" key="14">
    <source>
        <dbReference type="ARBA" id="ARBA00038000"/>
    </source>
</evidence>
<keyword evidence="11" id="KW-0267">Excision nuclease</keyword>
<keyword evidence="9" id="KW-0862">Zinc</keyword>
<dbReference type="Gene3D" id="1.20.1580.10">
    <property type="entry name" value="ABC transporter ATPase like domain"/>
    <property type="match status" value="2"/>
</dbReference>
<dbReference type="Proteomes" id="UP001156660">
    <property type="component" value="Unassembled WGS sequence"/>
</dbReference>
<dbReference type="PANTHER" id="PTHR43152:SF3">
    <property type="entry name" value="UVRABC SYSTEM PROTEIN A"/>
    <property type="match status" value="1"/>
</dbReference>
<evidence type="ECO:0000256" key="16">
    <source>
        <dbReference type="ARBA" id="ARBA00042156"/>
    </source>
</evidence>
<feature type="domain" description="ABC transporter" evidence="17">
    <location>
        <begin position="427"/>
        <end position="726"/>
    </location>
</feature>